<dbReference type="CDD" id="cd00067">
    <property type="entry name" value="GAL4"/>
    <property type="match status" value="1"/>
</dbReference>
<dbReference type="PROSITE" id="PS50048">
    <property type="entry name" value="ZN2_CY6_FUNGAL_2"/>
    <property type="match status" value="1"/>
</dbReference>
<dbReference type="SMART" id="SM00066">
    <property type="entry name" value="GAL4"/>
    <property type="match status" value="1"/>
</dbReference>
<evidence type="ECO:0000256" key="1">
    <source>
        <dbReference type="ARBA" id="ARBA00004123"/>
    </source>
</evidence>
<reference evidence="8 9" key="1">
    <citation type="journal article" date="2011" name="Proc. Natl. Acad. Sci. U.S.A.">
        <title>Evolutionary erosion of yeast sex chromosomes by mating-type switching accidents.</title>
        <authorList>
            <person name="Gordon J.L."/>
            <person name="Armisen D."/>
            <person name="Proux-Wera E."/>
            <person name="Oheigeartaigh S.S."/>
            <person name="Byrne K.P."/>
            <person name="Wolfe K.H."/>
        </authorList>
    </citation>
    <scope>NUCLEOTIDE SEQUENCE [LARGE SCALE GENOMIC DNA]</scope>
    <source>
        <strain evidence="9">ATCC 10597 / BCRC 20456 / CBS 421 / NBRC 0211 / NRRL Y-12639</strain>
    </source>
</reference>
<dbReference type="InterPro" id="IPR036864">
    <property type="entry name" value="Zn2-C6_fun-type_DNA-bd_sf"/>
</dbReference>
<comment type="subcellular location">
    <subcellularLocation>
        <location evidence="1">Nucleus</location>
    </subcellularLocation>
</comment>
<dbReference type="GO" id="GO:0006351">
    <property type="term" value="P:DNA-templated transcription"/>
    <property type="evidence" value="ECO:0007669"/>
    <property type="project" value="InterPro"/>
</dbReference>
<keyword evidence="2" id="KW-0479">Metal-binding</keyword>
<dbReference type="InterPro" id="IPR007219">
    <property type="entry name" value="XnlR_reg_dom"/>
</dbReference>
<dbReference type="PROSITE" id="PS00463">
    <property type="entry name" value="ZN2_CY6_FUNGAL_1"/>
    <property type="match status" value="1"/>
</dbReference>
<evidence type="ECO:0000313" key="9">
    <source>
        <dbReference type="Proteomes" id="UP000000689"/>
    </source>
</evidence>
<dbReference type="GO" id="GO:0008270">
    <property type="term" value="F:zinc ion binding"/>
    <property type="evidence" value="ECO:0007669"/>
    <property type="project" value="InterPro"/>
</dbReference>
<dbReference type="RefSeq" id="XP_003669912.1">
    <property type="nucleotide sequence ID" value="XM_003669864.1"/>
</dbReference>
<protein>
    <recommendedName>
        <fullName evidence="7">Zn(2)-C6 fungal-type domain-containing protein</fullName>
    </recommendedName>
</protein>
<feature type="region of interest" description="Disordered" evidence="6">
    <location>
        <begin position="98"/>
        <end position="123"/>
    </location>
</feature>
<dbReference type="Gene3D" id="4.10.240.10">
    <property type="entry name" value="Zn(2)-C6 fungal-type DNA-binding domain"/>
    <property type="match status" value="1"/>
</dbReference>
<name>G0WA58_NAUDC</name>
<accession>G0WA58</accession>
<dbReference type="OrthoDB" id="3364175at2759"/>
<evidence type="ECO:0000313" key="8">
    <source>
        <dbReference type="EMBL" id="CCD24669.1"/>
    </source>
</evidence>
<keyword evidence="9" id="KW-1185">Reference proteome</keyword>
<evidence type="ECO:0000256" key="2">
    <source>
        <dbReference type="ARBA" id="ARBA00022723"/>
    </source>
</evidence>
<dbReference type="GeneID" id="11495123"/>
<evidence type="ECO:0000259" key="7">
    <source>
        <dbReference type="PROSITE" id="PS50048"/>
    </source>
</evidence>
<keyword evidence="3" id="KW-0862">Zinc</keyword>
<evidence type="ECO:0000256" key="4">
    <source>
        <dbReference type="ARBA" id="ARBA00023125"/>
    </source>
</evidence>
<dbReference type="eggNOG" id="ENOG502QV4Q">
    <property type="taxonomic scope" value="Eukaryota"/>
</dbReference>
<dbReference type="PANTHER" id="PTHR46910:SF3">
    <property type="entry name" value="HALOTOLERANCE PROTEIN 9-RELATED"/>
    <property type="match status" value="1"/>
</dbReference>
<dbReference type="Pfam" id="PF04082">
    <property type="entry name" value="Fungal_trans"/>
    <property type="match status" value="1"/>
</dbReference>
<dbReference type="HOGENOM" id="CLU_304446_0_0_1"/>
<organism evidence="8 9">
    <name type="scientific">Naumovozyma dairenensis (strain ATCC 10597 / BCRC 20456 / CBS 421 / NBRC 0211 / NRRL Y-12639)</name>
    <name type="common">Saccharomyces dairenensis</name>
    <dbReference type="NCBI Taxonomy" id="1071378"/>
    <lineage>
        <taxon>Eukaryota</taxon>
        <taxon>Fungi</taxon>
        <taxon>Dikarya</taxon>
        <taxon>Ascomycota</taxon>
        <taxon>Saccharomycotina</taxon>
        <taxon>Saccharomycetes</taxon>
        <taxon>Saccharomycetales</taxon>
        <taxon>Saccharomycetaceae</taxon>
        <taxon>Naumovozyma</taxon>
    </lineage>
</organism>
<dbReference type="InterPro" id="IPR001138">
    <property type="entry name" value="Zn2Cys6_DnaBD"/>
</dbReference>
<dbReference type="OMA" id="YECECIY"/>
<gene>
    <name evidence="8" type="primary">NDAI0D03550</name>
    <name evidence="8" type="ordered locus">NDAI_0D03550</name>
</gene>
<dbReference type="STRING" id="1071378.G0WA58"/>
<dbReference type="Proteomes" id="UP000000689">
    <property type="component" value="Chromosome 4"/>
</dbReference>
<feature type="compositionally biased region" description="Polar residues" evidence="6">
    <location>
        <begin position="959"/>
        <end position="991"/>
    </location>
</feature>
<dbReference type="GO" id="GO:0000981">
    <property type="term" value="F:DNA-binding transcription factor activity, RNA polymerase II-specific"/>
    <property type="evidence" value="ECO:0007669"/>
    <property type="project" value="InterPro"/>
</dbReference>
<dbReference type="EMBL" id="HE580270">
    <property type="protein sequence ID" value="CCD24669.1"/>
    <property type="molecule type" value="Genomic_DNA"/>
</dbReference>
<dbReference type="InterPro" id="IPR050987">
    <property type="entry name" value="AtrR-like"/>
</dbReference>
<evidence type="ECO:0000256" key="5">
    <source>
        <dbReference type="ARBA" id="ARBA00023242"/>
    </source>
</evidence>
<dbReference type="Pfam" id="PF00172">
    <property type="entry name" value="Zn_clus"/>
    <property type="match status" value="1"/>
</dbReference>
<evidence type="ECO:0000256" key="3">
    <source>
        <dbReference type="ARBA" id="ARBA00022833"/>
    </source>
</evidence>
<feature type="domain" description="Zn(2)-C6 fungal-type" evidence="7">
    <location>
        <begin position="62"/>
        <end position="91"/>
    </location>
</feature>
<proteinExistence type="predicted"/>
<feature type="compositionally biased region" description="Low complexity" evidence="6">
    <location>
        <begin position="995"/>
        <end position="1022"/>
    </location>
</feature>
<dbReference type="CDD" id="cd12148">
    <property type="entry name" value="fungal_TF_MHR"/>
    <property type="match status" value="1"/>
</dbReference>
<keyword evidence="4" id="KW-0238">DNA-binding</keyword>
<feature type="compositionally biased region" description="Low complexity" evidence="6">
    <location>
        <begin position="1"/>
        <end position="16"/>
    </location>
</feature>
<feature type="region of interest" description="Disordered" evidence="6">
    <location>
        <begin position="1"/>
        <end position="23"/>
    </location>
</feature>
<dbReference type="PANTHER" id="PTHR46910">
    <property type="entry name" value="TRANSCRIPTION FACTOR PDR1"/>
    <property type="match status" value="1"/>
</dbReference>
<feature type="compositionally biased region" description="Low complexity" evidence="6">
    <location>
        <begin position="99"/>
        <end position="123"/>
    </location>
</feature>
<sequence>MLEPMNSNSNNMNGSSTLQQQPPMIPKIASTPVTTVKATSTSLHVPTKEKKIRKPSNKVTKACDNCRRRKIKCTGKTPCATCEAYQCLCIYSTQRGRKNGNSNNSNNSTSNNNNSNNENTNVINNIENSKMPGYKSLSPIVLNELQNNLKLKQNTKNKNNIPGKGIPNSRTCNPYITQQFVSNDEMPLPVMTLVDGDPGPYEDDKKFQNQLITLQSVQSQLELMGPSISPEIDQSIKNINIQIKNLIENWNPEINFDKLNTIPNNDLWSVETHLMKNKYTDQVHLNNFSIWSDSQMKGKERGTVAFSKEPLIDEIFGLYSPYQAFSIQGIGYCFRTYLKPKQLEPSLSTHTKETLYIVLRLFDMSFHQINENCISIASPLESYLRRRSLMPSPMTPLSAASTYNNNTTSSVGSPNTATEKSLVAILINRLPQPFVQNMTSLTNNHLLNTMNDDFAMFKLILKMCEAHRNGFEKLMMNSIPGQTPPARFTQMKPDALESYSCFCEEEEILLALAYSYYNSTLYHIMQSGDVLVYLELLVSLLEHQLWSSEFYGFEKVTCVAVNHAMRLGLPRWEYYVGLDEATAERRRRIWWKLYCFEKIIILETGTNLFIDERKMNCLLTSDFREAGFLNSVEFIEKVDKIPRSKVFDKMNIKELKSYGECAMLQIASNLYSELLYNERYTSIKNISKPEYIKEIYMNEIIEEVEKFKRRLEAVKSHTSFLFNLSVANTNTGAAALADKIEACSFVQRFEDIKCSMLGAVDVLVTRLSSSHPSLRVISIGSKILAEIYSSWRTLTGLLLAVDNDFYTCTSIQRYGAASVLLLTSRYFTGNHITLNDLFNMVHIFKRCNTCVAATQSNNGFTQSNTIRAQRMTVSFVAILCRIIILRYLQETEISREELFTAFEGQSSDLAVIAQMILDAKSKVYSFLLEPVQKSGFHLTLKKILDYDLENPQKRRNSKKNYNAASKTKTTRANSNSNMPIHNLLNGTTGANITGPPLSQQQQLQDQQQLSSPQQLQKQQQIHQQNFCGMSTPEALPSIKSLTNANAGNISSFPSYPNTQPPSQLDAISENDNSELMNLMGNNCGAAFNLGTLDEFVNNADIDDLYNVLWGDLYTDAVL</sequence>
<evidence type="ECO:0000256" key="6">
    <source>
        <dbReference type="SAM" id="MobiDB-lite"/>
    </source>
</evidence>
<dbReference type="GO" id="GO:0003677">
    <property type="term" value="F:DNA binding"/>
    <property type="evidence" value="ECO:0007669"/>
    <property type="project" value="UniProtKB-KW"/>
</dbReference>
<dbReference type="SUPFAM" id="SSF57701">
    <property type="entry name" value="Zn2/Cys6 DNA-binding domain"/>
    <property type="match status" value="1"/>
</dbReference>
<keyword evidence="5" id="KW-0539">Nucleus</keyword>
<dbReference type="AlphaFoldDB" id="G0WA58"/>
<dbReference type="KEGG" id="ndi:NDAI_0D03550"/>
<dbReference type="GO" id="GO:0005634">
    <property type="term" value="C:nucleus"/>
    <property type="evidence" value="ECO:0007669"/>
    <property type="project" value="UniProtKB-SubCell"/>
</dbReference>
<feature type="region of interest" description="Disordered" evidence="6">
    <location>
        <begin position="951"/>
        <end position="1022"/>
    </location>
</feature>
<dbReference type="GO" id="GO:0045944">
    <property type="term" value="P:positive regulation of transcription by RNA polymerase II"/>
    <property type="evidence" value="ECO:0007669"/>
    <property type="project" value="UniProtKB-ARBA"/>
</dbReference>